<name>A0A6G9Y9Z0_9NOCA</name>
<evidence type="ECO:0000259" key="5">
    <source>
        <dbReference type="Pfam" id="PF08545"/>
    </source>
</evidence>
<dbReference type="GO" id="GO:0004315">
    <property type="term" value="F:3-oxoacyl-[acyl-carrier-protein] synthase activity"/>
    <property type="evidence" value="ECO:0007669"/>
    <property type="project" value="InterPro"/>
</dbReference>
<dbReference type="GO" id="GO:0044550">
    <property type="term" value="P:secondary metabolite biosynthetic process"/>
    <property type="evidence" value="ECO:0007669"/>
    <property type="project" value="TreeGrafter"/>
</dbReference>
<protein>
    <submittedName>
        <fullName evidence="6">3-oxoacyl-ACP synthase</fullName>
    </submittedName>
</protein>
<reference evidence="6 7" key="1">
    <citation type="journal article" date="2019" name="ACS Chem. Biol.">
        <title>Identification and Mobilization of a Cryptic Antibiotic Biosynthesis Gene Locus from a Human-Pathogenic Nocardia Isolate.</title>
        <authorList>
            <person name="Herisse M."/>
            <person name="Ishida K."/>
            <person name="Porter J.L."/>
            <person name="Howden B."/>
            <person name="Hertweck C."/>
            <person name="Stinear T.P."/>
            <person name="Pidot S.J."/>
        </authorList>
    </citation>
    <scope>NUCLEOTIDE SEQUENCE [LARGE SCALE GENOMIC DNA]</scope>
    <source>
        <strain evidence="6 7">AUSMDU00012717</strain>
    </source>
</reference>
<dbReference type="InterPro" id="IPR013751">
    <property type="entry name" value="ACP_syn_III_N"/>
</dbReference>
<evidence type="ECO:0000259" key="4">
    <source>
        <dbReference type="Pfam" id="PF08541"/>
    </source>
</evidence>
<feature type="domain" description="Beta-ketoacyl-[acyl-carrier-protein] synthase III C-terminal" evidence="4">
    <location>
        <begin position="305"/>
        <end position="395"/>
    </location>
</feature>
<dbReference type="CDD" id="cd00827">
    <property type="entry name" value="init_cond_enzymes"/>
    <property type="match status" value="1"/>
</dbReference>
<keyword evidence="2" id="KW-0012">Acyltransferase</keyword>
<dbReference type="Pfam" id="PF08545">
    <property type="entry name" value="ACP_syn_III"/>
    <property type="match status" value="1"/>
</dbReference>
<dbReference type="GO" id="GO:0006633">
    <property type="term" value="P:fatty acid biosynthetic process"/>
    <property type="evidence" value="ECO:0007669"/>
    <property type="project" value="InterPro"/>
</dbReference>
<dbReference type="AlphaFoldDB" id="A0A6G9Y9Z0"/>
<evidence type="ECO:0000256" key="3">
    <source>
        <dbReference type="SAM" id="MobiDB-lite"/>
    </source>
</evidence>
<dbReference type="InterPro" id="IPR016039">
    <property type="entry name" value="Thiolase-like"/>
</dbReference>
<dbReference type="Gene3D" id="3.40.47.10">
    <property type="match status" value="2"/>
</dbReference>
<evidence type="ECO:0000256" key="1">
    <source>
        <dbReference type="ARBA" id="ARBA00022679"/>
    </source>
</evidence>
<dbReference type="Proteomes" id="UP000503540">
    <property type="component" value="Chromosome"/>
</dbReference>
<dbReference type="EMBL" id="CP046172">
    <property type="protein sequence ID" value="QIS10031.1"/>
    <property type="molecule type" value="Genomic_DNA"/>
</dbReference>
<keyword evidence="1" id="KW-0808">Transferase</keyword>
<dbReference type="SUPFAM" id="SSF53901">
    <property type="entry name" value="Thiolase-like"/>
    <property type="match status" value="1"/>
</dbReference>
<dbReference type="PANTHER" id="PTHR34069:SF2">
    <property type="entry name" value="BETA-KETOACYL-[ACYL-CARRIER-PROTEIN] SYNTHASE III"/>
    <property type="match status" value="1"/>
</dbReference>
<evidence type="ECO:0000256" key="2">
    <source>
        <dbReference type="ARBA" id="ARBA00023315"/>
    </source>
</evidence>
<organism evidence="6 7">
    <name type="scientific">Nocardia arthritidis</name>
    <dbReference type="NCBI Taxonomy" id="228602"/>
    <lineage>
        <taxon>Bacteria</taxon>
        <taxon>Bacillati</taxon>
        <taxon>Actinomycetota</taxon>
        <taxon>Actinomycetes</taxon>
        <taxon>Mycobacteriales</taxon>
        <taxon>Nocardiaceae</taxon>
        <taxon>Nocardia</taxon>
    </lineage>
</organism>
<feature type="region of interest" description="Disordered" evidence="3">
    <location>
        <begin position="35"/>
        <end position="54"/>
    </location>
</feature>
<gene>
    <name evidence="6" type="ORF">F5544_10670</name>
</gene>
<feature type="compositionally biased region" description="Basic and acidic residues" evidence="3">
    <location>
        <begin position="43"/>
        <end position="54"/>
    </location>
</feature>
<dbReference type="PANTHER" id="PTHR34069">
    <property type="entry name" value="3-OXOACYL-[ACYL-CARRIER-PROTEIN] SYNTHASE 3"/>
    <property type="match status" value="1"/>
</dbReference>
<sequence length="403" mass="43580">MATMAPFLGPSGPLFGSRIVAIPIRGAVDGLWTPMRLRPSSKPAHDTSSRRRTDAMGVQMRYDDLYLASVASWLPPTMSAAEAIRLDHCEHRTPEATGVIAVTVASEADSPPEMAARAARTALARARCKPIDIDLVLHANANFQGHAMWSAAAYVQRSAVGNRCPAMEVRQSSNGGMAALALAAAWLGADPDRSAALVTGGDRWDMPAVDRWRSDPGTVYGDGAAALVLSRRGGFARLRSLALSSDSDLEGMHREGSAWGPASMDYRQPTDLGAHKRSFFAEVGLEYSADRADDGRQEALKTALAEGETELGEIDWFVLPHFGRRRLMSSYLRPLGIDIERTNWRSGRAIGHLGACDQFVGLEHFAQTGRLRAGTRGLVMGVGSGFSWSSAVIEILEEPRWPR</sequence>
<feature type="domain" description="Beta-ketoacyl-[acyl-carrier-protein] synthase III N-terminal" evidence="5">
    <location>
        <begin position="168"/>
        <end position="246"/>
    </location>
</feature>
<dbReference type="KEGG" id="nah:F5544_10670"/>
<evidence type="ECO:0000313" key="6">
    <source>
        <dbReference type="EMBL" id="QIS10031.1"/>
    </source>
</evidence>
<proteinExistence type="predicted"/>
<keyword evidence="7" id="KW-1185">Reference proteome</keyword>
<dbReference type="Pfam" id="PF08541">
    <property type="entry name" value="ACP_syn_III_C"/>
    <property type="match status" value="1"/>
</dbReference>
<accession>A0A6G9Y9Z0</accession>
<dbReference type="InterPro" id="IPR013747">
    <property type="entry name" value="ACP_syn_III_C"/>
</dbReference>
<evidence type="ECO:0000313" key="7">
    <source>
        <dbReference type="Proteomes" id="UP000503540"/>
    </source>
</evidence>